<organism evidence="4 5">
    <name type="scientific">Anaeroglobus geminatus F0357</name>
    <dbReference type="NCBI Taxonomy" id="861450"/>
    <lineage>
        <taxon>Bacteria</taxon>
        <taxon>Bacillati</taxon>
        <taxon>Bacillota</taxon>
        <taxon>Negativicutes</taxon>
        <taxon>Veillonellales</taxon>
        <taxon>Veillonellaceae</taxon>
        <taxon>Anaeroglobus</taxon>
    </lineage>
</organism>
<proteinExistence type="inferred from homology"/>
<dbReference type="Pfam" id="PF17782">
    <property type="entry name" value="WHD_DprA"/>
    <property type="match status" value="1"/>
</dbReference>
<dbReference type="NCBIfam" id="TIGR00732">
    <property type="entry name" value="dprA"/>
    <property type="match status" value="1"/>
</dbReference>
<dbReference type="AlphaFoldDB" id="G9YFL6"/>
<reference evidence="4 5" key="1">
    <citation type="submission" date="2011-08" db="EMBL/GenBank/DDBJ databases">
        <authorList>
            <person name="Weinstock G."/>
            <person name="Sodergren E."/>
            <person name="Clifton S."/>
            <person name="Fulton L."/>
            <person name="Fulton B."/>
            <person name="Courtney L."/>
            <person name="Fronick C."/>
            <person name="Harrison M."/>
            <person name="Strong C."/>
            <person name="Farmer C."/>
            <person name="Delahaunty K."/>
            <person name="Markovic C."/>
            <person name="Hall O."/>
            <person name="Minx P."/>
            <person name="Tomlinson C."/>
            <person name="Mitreva M."/>
            <person name="Hou S."/>
            <person name="Chen J."/>
            <person name="Wollam A."/>
            <person name="Pepin K.H."/>
            <person name="Johnson M."/>
            <person name="Bhonagiri V."/>
            <person name="Zhang X."/>
            <person name="Suruliraj S."/>
            <person name="Warren W."/>
            <person name="Chinwalla A."/>
            <person name="Mardis E.R."/>
            <person name="Wilson R.K."/>
        </authorList>
    </citation>
    <scope>NUCLEOTIDE SEQUENCE [LARGE SCALE GENOMIC DNA]</scope>
    <source>
        <strain evidence="4 5">F0357</strain>
    </source>
</reference>
<gene>
    <name evidence="4" type="ORF">HMPREF0080_00428</name>
</gene>
<evidence type="ECO:0000259" key="2">
    <source>
        <dbReference type="Pfam" id="PF02481"/>
    </source>
</evidence>
<dbReference type="RefSeq" id="WP_006789412.1">
    <property type="nucleotide sequence ID" value="NZ_JH417570.1"/>
</dbReference>
<dbReference type="Pfam" id="PF02481">
    <property type="entry name" value="DNA_processg_A"/>
    <property type="match status" value="1"/>
</dbReference>
<dbReference type="Gene3D" id="3.40.50.450">
    <property type="match status" value="1"/>
</dbReference>
<feature type="domain" description="DprA winged helix" evidence="3">
    <location>
        <begin position="309"/>
        <end position="360"/>
    </location>
</feature>
<dbReference type="OrthoDB" id="9785707at2"/>
<dbReference type="InterPro" id="IPR041614">
    <property type="entry name" value="DprA_WH"/>
</dbReference>
<dbReference type="EMBL" id="AGCJ01000013">
    <property type="protein sequence ID" value="EHM43030.1"/>
    <property type="molecule type" value="Genomic_DNA"/>
</dbReference>
<feature type="domain" description="Smf/DprA SLOG" evidence="2">
    <location>
        <begin position="86"/>
        <end position="293"/>
    </location>
</feature>
<name>G9YFL6_9FIRM</name>
<accession>G9YFL6</accession>
<dbReference type="Proteomes" id="UP000005481">
    <property type="component" value="Unassembled WGS sequence"/>
</dbReference>
<comment type="similarity">
    <text evidence="1">Belongs to the DprA/Smf family.</text>
</comment>
<dbReference type="HOGENOM" id="CLU_029601_0_3_9"/>
<protein>
    <submittedName>
        <fullName evidence="4">DNA protecting protein DprA</fullName>
    </submittedName>
</protein>
<dbReference type="PANTHER" id="PTHR43022">
    <property type="entry name" value="PROTEIN SMF"/>
    <property type="match status" value="1"/>
</dbReference>
<dbReference type="eggNOG" id="COG0758">
    <property type="taxonomic scope" value="Bacteria"/>
</dbReference>
<dbReference type="STRING" id="861450.HMPREF0080_00428"/>
<dbReference type="InterPro" id="IPR003488">
    <property type="entry name" value="DprA"/>
</dbReference>
<dbReference type="PANTHER" id="PTHR43022:SF1">
    <property type="entry name" value="PROTEIN SMF"/>
    <property type="match status" value="1"/>
</dbReference>
<dbReference type="GO" id="GO:0009294">
    <property type="term" value="P:DNA-mediated transformation"/>
    <property type="evidence" value="ECO:0007669"/>
    <property type="project" value="InterPro"/>
</dbReference>
<dbReference type="InterPro" id="IPR057666">
    <property type="entry name" value="DrpA_SLOG"/>
</dbReference>
<comment type="caution">
    <text evidence="4">The sequence shown here is derived from an EMBL/GenBank/DDBJ whole genome shotgun (WGS) entry which is preliminary data.</text>
</comment>
<evidence type="ECO:0000313" key="5">
    <source>
        <dbReference type="Proteomes" id="UP000005481"/>
    </source>
</evidence>
<dbReference type="PATRIC" id="fig|861450.3.peg.411"/>
<sequence length="375" mass="40370">MGTDDAGKKYTQEQLCFIALAALPKVGPAMLRKLIKRFGSATDIWTGDIGHSDLKKSAVDLLLHWRKHFDFDELLAKLSRFHAVAVTWHDPDYPILLKEIKNPPPVLYCCGRLPSTARSVAIVGARKGSVYGRNAARLLARDTVRFGAAVVSGGARGIDTQAHLGALEGKGKTIVVTGSGLDISYPPENETLFAEIAAQGGAVCSEFPFGTAPLPGNFPARNRIIAGMALCTAVVEADVRSGSLITADLALDEGRDVFAVPGTIFSNLSKGTNNLLRNGALPLLSAEDIAREYGWLNEEACTVPEEIQLQLSAEERLLWELLKDDEMLSAEELTGVSGLSADRLSTVLAVLELKGLLYARGGMYSRLARSYMNKS</sequence>
<evidence type="ECO:0000256" key="1">
    <source>
        <dbReference type="ARBA" id="ARBA00006525"/>
    </source>
</evidence>
<evidence type="ECO:0000313" key="4">
    <source>
        <dbReference type="EMBL" id="EHM43030.1"/>
    </source>
</evidence>
<evidence type="ECO:0000259" key="3">
    <source>
        <dbReference type="Pfam" id="PF17782"/>
    </source>
</evidence>
<dbReference type="SUPFAM" id="SSF102405">
    <property type="entry name" value="MCP/YpsA-like"/>
    <property type="match status" value="1"/>
</dbReference>
<keyword evidence="5" id="KW-1185">Reference proteome</keyword>